<dbReference type="KEGG" id="mbn:Mboo_1627"/>
<proteinExistence type="predicted"/>
<dbReference type="STRING" id="456442.Mboo_1627"/>
<dbReference type="EMBL" id="CP000780">
    <property type="protein sequence ID" value="ABS56144.1"/>
    <property type="molecule type" value="Genomic_DNA"/>
</dbReference>
<evidence type="ECO:0000313" key="2">
    <source>
        <dbReference type="Proteomes" id="UP000002408"/>
    </source>
</evidence>
<dbReference type="Proteomes" id="UP000002408">
    <property type="component" value="Chromosome"/>
</dbReference>
<evidence type="ECO:0000313" key="1">
    <source>
        <dbReference type="EMBL" id="ABS56144.1"/>
    </source>
</evidence>
<reference evidence="2" key="1">
    <citation type="journal article" date="2015" name="Microbiology">
        <title>Genome of Methanoregula boonei 6A8 reveals adaptations to oligotrophic peatland environments.</title>
        <authorList>
            <person name="Braeuer S."/>
            <person name="Cadillo-Quiroz H."/>
            <person name="Kyrpides N."/>
            <person name="Woyke T."/>
            <person name="Goodwin L."/>
            <person name="Detter C."/>
            <person name="Podell S."/>
            <person name="Yavitt J.B."/>
            <person name="Zinder S.H."/>
        </authorList>
    </citation>
    <scope>NUCLEOTIDE SEQUENCE [LARGE SCALE GENOMIC DNA]</scope>
    <source>
        <strain evidence="2">DSM 21154 / JCM 14090 / 6A8</strain>
    </source>
</reference>
<protein>
    <submittedName>
        <fullName evidence="1">Uncharacterized protein</fullName>
    </submittedName>
</protein>
<keyword evidence="2" id="KW-1185">Reference proteome</keyword>
<sequence>MPESGGSILSKTAGTASGALPRPVVKKRAAAHVLHRKDHAMVRDSLAVIQRDSACHVIAEDYSYKSEAYYTILAREQAGEATRPSSRDVLDAFVVPVCLERAKRAGIPVAEWGISQAYVPLPAILYGINYFATATDYAVVRDSDQSKDVIKHITNRGKYPFCYQKIDDDAAICTCTAVFGKTTDRCATIAGYAEKLYGLFSIPLVNMVFVRNGDTCALSSLAPTRYTRLSPGERAFLAAYRDHQVFL</sequence>
<gene>
    <name evidence="1" type="ordered locus">Mboo_1627</name>
</gene>
<dbReference type="eggNOG" id="arCOG03443">
    <property type="taxonomic scope" value="Archaea"/>
</dbReference>
<dbReference type="HOGENOM" id="CLU_1286364_0_0_2"/>
<dbReference type="OrthoDB" id="59414at2157"/>
<organism evidence="1 2">
    <name type="scientific">Methanoregula boonei (strain DSM 21154 / JCM 14090 / 6A8)</name>
    <dbReference type="NCBI Taxonomy" id="456442"/>
    <lineage>
        <taxon>Archaea</taxon>
        <taxon>Methanobacteriati</taxon>
        <taxon>Methanobacteriota</taxon>
        <taxon>Stenosarchaea group</taxon>
        <taxon>Methanomicrobia</taxon>
        <taxon>Methanomicrobiales</taxon>
        <taxon>Methanoregulaceae</taxon>
        <taxon>Methanoregula</taxon>
    </lineage>
</organism>
<accession>A7I8T3</accession>
<dbReference type="AlphaFoldDB" id="A7I8T3"/>
<name>A7I8T3_METB6</name>